<keyword evidence="2" id="KW-1185">Reference proteome</keyword>
<dbReference type="Proteomes" id="UP000198373">
    <property type="component" value="Unassembled WGS sequence"/>
</dbReference>
<protein>
    <submittedName>
        <fullName evidence="1">Uncharacterized protein</fullName>
    </submittedName>
</protein>
<organism evidence="1 2">
    <name type="scientific">Geodermatophilus pulveris</name>
    <dbReference type="NCBI Taxonomy" id="1564159"/>
    <lineage>
        <taxon>Bacteria</taxon>
        <taxon>Bacillati</taxon>
        <taxon>Actinomycetota</taxon>
        <taxon>Actinomycetes</taxon>
        <taxon>Geodermatophilales</taxon>
        <taxon>Geodermatophilaceae</taxon>
        <taxon>Geodermatophilus</taxon>
    </lineage>
</organism>
<dbReference type="EMBL" id="FZOO01000003">
    <property type="protein sequence ID" value="SNS33013.1"/>
    <property type="molecule type" value="Genomic_DNA"/>
</dbReference>
<evidence type="ECO:0000313" key="2">
    <source>
        <dbReference type="Proteomes" id="UP000198373"/>
    </source>
</evidence>
<dbReference type="AlphaFoldDB" id="A0A239DMQ5"/>
<reference evidence="2" key="1">
    <citation type="submission" date="2017-06" db="EMBL/GenBank/DDBJ databases">
        <authorList>
            <person name="Varghese N."/>
            <person name="Submissions S."/>
        </authorList>
    </citation>
    <scope>NUCLEOTIDE SEQUENCE [LARGE SCALE GENOMIC DNA]</scope>
    <source>
        <strain evidence="2">DSM 46839</strain>
    </source>
</reference>
<gene>
    <name evidence="1" type="ORF">SAMN06893096_103247</name>
</gene>
<evidence type="ECO:0000313" key="1">
    <source>
        <dbReference type="EMBL" id="SNS33013.1"/>
    </source>
</evidence>
<accession>A0A239DMQ5</accession>
<name>A0A239DMQ5_9ACTN</name>
<sequence>MAVPSWESATSWLAGTADKCDGPDDLLFLMQASLGTWICHSTAPTADSGQALRRTLHRVASQSQRHMGDLVERGGLNVELALLTHGILTAHGHEADPAMVLLARQVAAAIPAGERVPHNFVAYAVLLDRLGYGTGSWLVAPAPVDAAGLRPMEILSASRERIRRMCSQIASATAWGAVPCARTYPRLSDLLLAVSMQSLSAYDLEFGATVLRTVTYLGAGDPTRMGVIAQFLADQQCEDGSIGFFGIEAAKIAQRGEALCPAHQLSLPTTVGVLWALKEVLRPGSNVFRDFSTPVA</sequence>
<proteinExistence type="predicted"/>